<feature type="domain" description="SCO6045-like C-terminal" evidence="1">
    <location>
        <begin position="18"/>
        <end position="104"/>
    </location>
</feature>
<evidence type="ECO:0000313" key="3">
    <source>
        <dbReference type="Proteomes" id="UP001501747"/>
    </source>
</evidence>
<dbReference type="Proteomes" id="UP001501747">
    <property type="component" value="Unassembled WGS sequence"/>
</dbReference>
<protein>
    <recommendedName>
        <fullName evidence="1">SCO6045-like C-terminal domain-containing protein</fullName>
    </recommendedName>
</protein>
<keyword evidence="3" id="KW-1185">Reference proteome</keyword>
<organism evidence="2 3">
    <name type="scientific">Allokutzneria multivorans</name>
    <dbReference type="NCBI Taxonomy" id="1142134"/>
    <lineage>
        <taxon>Bacteria</taxon>
        <taxon>Bacillati</taxon>
        <taxon>Actinomycetota</taxon>
        <taxon>Actinomycetes</taxon>
        <taxon>Pseudonocardiales</taxon>
        <taxon>Pseudonocardiaceae</taxon>
        <taxon>Allokutzneria</taxon>
    </lineage>
</organism>
<sequence>MTPAHSPGSPGSPRERVALAQAELLRALVADGTAPSGFDPDRLALQSRSLLAKRTRVMAAVRPDLAEALGERFRDLFHLYAKENPRPTGTGYRADSESFTTWLHTHHHLPRTPRRPRWRWPFSTPRTP</sequence>
<proteinExistence type="predicted"/>
<dbReference type="InterPro" id="IPR058711">
    <property type="entry name" value="SCO6045-like_C"/>
</dbReference>
<comment type="caution">
    <text evidence="2">The sequence shown here is derived from an EMBL/GenBank/DDBJ whole genome shotgun (WGS) entry which is preliminary data.</text>
</comment>
<evidence type="ECO:0000313" key="2">
    <source>
        <dbReference type="EMBL" id="GAA4025056.1"/>
    </source>
</evidence>
<dbReference type="Pfam" id="PF26136">
    <property type="entry name" value="SCO6045_C"/>
    <property type="match status" value="1"/>
</dbReference>
<accession>A0ABP7TE59</accession>
<name>A0ABP7TE59_9PSEU</name>
<dbReference type="RefSeq" id="WP_344881249.1">
    <property type="nucleotide sequence ID" value="NZ_BAABAL010000019.1"/>
</dbReference>
<dbReference type="EMBL" id="BAABAL010000019">
    <property type="protein sequence ID" value="GAA4025056.1"/>
    <property type="molecule type" value="Genomic_DNA"/>
</dbReference>
<gene>
    <name evidence="2" type="ORF">GCM10022247_56940</name>
</gene>
<reference evidence="3" key="1">
    <citation type="journal article" date="2019" name="Int. J. Syst. Evol. Microbiol.">
        <title>The Global Catalogue of Microorganisms (GCM) 10K type strain sequencing project: providing services to taxonomists for standard genome sequencing and annotation.</title>
        <authorList>
            <consortium name="The Broad Institute Genomics Platform"/>
            <consortium name="The Broad Institute Genome Sequencing Center for Infectious Disease"/>
            <person name="Wu L."/>
            <person name="Ma J."/>
        </authorList>
    </citation>
    <scope>NUCLEOTIDE SEQUENCE [LARGE SCALE GENOMIC DNA]</scope>
    <source>
        <strain evidence="3">JCM 17342</strain>
    </source>
</reference>
<evidence type="ECO:0000259" key="1">
    <source>
        <dbReference type="Pfam" id="PF26136"/>
    </source>
</evidence>